<reference evidence="4 6" key="2">
    <citation type="journal article" date="2018" name="Plant J.">
        <title>The Physcomitrella patens chromosome-scale assembly reveals moss genome structure and evolution.</title>
        <authorList>
            <person name="Lang D."/>
            <person name="Ullrich K.K."/>
            <person name="Murat F."/>
            <person name="Fuchs J."/>
            <person name="Jenkins J."/>
            <person name="Haas F.B."/>
            <person name="Piednoel M."/>
            <person name="Gundlach H."/>
            <person name="Van Bel M."/>
            <person name="Meyberg R."/>
            <person name="Vives C."/>
            <person name="Morata J."/>
            <person name="Symeonidi A."/>
            <person name="Hiss M."/>
            <person name="Muchero W."/>
            <person name="Kamisugi Y."/>
            <person name="Saleh O."/>
            <person name="Blanc G."/>
            <person name="Decker E.L."/>
            <person name="van Gessel N."/>
            <person name="Grimwood J."/>
            <person name="Hayes R.D."/>
            <person name="Graham S.W."/>
            <person name="Gunter L.E."/>
            <person name="McDaniel S.F."/>
            <person name="Hoernstein S.N.W."/>
            <person name="Larsson A."/>
            <person name="Li F.W."/>
            <person name="Perroud P.F."/>
            <person name="Phillips J."/>
            <person name="Ranjan P."/>
            <person name="Rokshar D.S."/>
            <person name="Rothfels C.J."/>
            <person name="Schneider L."/>
            <person name="Shu S."/>
            <person name="Stevenson D.W."/>
            <person name="Thummler F."/>
            <person name="Tillich M."/>
            <person name="Villarreal Aguilar J.C."/>
            <person name="Widiez T."/>
            <person name="Wong G.K."/>
            <person name="Wymore A."/>
            <person name="Zhang Y."/>
            <person name="Zimmer A.D."/>
            <person name="Quatrano R.S."/>
            <person name="Mayer K.F.X."/>
            <person name="Goodstein D."/>
            <person name="Casacuberta J.M."/>
            <person name="Vandepoele K."/>
            <person name="Reski R."/>
            <person name="Cuming A.C."/>
            <person name="Tuskan G.A."/>
            <person name="Maumus F."/>
            <person name="Salse J."/>
            <person name="Schmutz J."/>
            <person name="Rensing S.A."/>
        </authorList>
    </citation>
    <scope>NUCLEOTIDE SEQUENCE [LARGE SCALE GENOMIC DNA]</scope>
    <source>
        <strain evidence="5 6">cv. Gransden 2004</strain>
    </source>
</reference>
<keyword evidence="6" id="KW-1185">Reference proteome</keyword>
<evidence type="ECO:0000256" key="1">
    <source>
        <dbReference type="SAM" id="Coils"/>
    </source>
</evidence>
<feature type="coiled-coil region" evidence="1">
    <location>
        <begin position="61"/>
        <end position="88"/>
    </location>
</feature>
<dbReference type="InParanoid" id="A0A2K1JHT6"/>
<feature type="region of interest" description="Disordered" evidence="2">
    <location>
        <begin position="172"/>
        <end position="275"/>
    </location>
</feature>
<dbReference type="Pfam" id="PF25972">
    <property type="entry name" value="At4g15545_C"/>
    <property type="match status" value="1"/>
</dbReference>
<dbReference type="Gramene" id="Pp3c14_14570V3.1">
    <property type="protein sequence ID" value="Pp3c14_14570V3.1"/>
    <property type="gene ID" value="Pp3c14_14570"/>
</dbReference>
<evidence type="ECO:0000259" key="3">
    <source>
        <dbReference type="Pfam" id="PF25972"/>
    </source>
</evidence>
<reference evidence="5" key="3">
    <citation type="submission" date="2020-12" db="UniProtKB">
        <authorList>
            <consortium name="EnsemblPlants"/>
        </authorList>
    </citation>
    <scope>IDENTIFICATION</scope>
</reference>
<dbReference type="PANTHER" id="PTHR47383">
    <property type="entry name" value="OS03G0659800 PROTEIN"/>
    <property type="match status" value="1"/>
</dbReference>
<feature type="compositionally biased region" description="Low complexity" evidence="2">
    <location>
        <begin position="250"/>
        <end position="271"/>
    </location>
</feature>
<feature type="domain" description="At4g15545-like C-terminal" evidence="3">
    <location>
        <begin position="273"/>
        <end position="312"/>
    </location>
</feature>
<dbReference type="InterPro" id="IPR058935">
    <property type="entry name" value="At4g15545-like_C"/>
</dbReference>
<accession>A0A2K1JHT6</accession>
<gene>
    <name evidence="4" type="ORF">PHYPA_018523</name>
</gene>
<dbReference type="Gramene" id="Pp3c14_14570V3.2">
    <property type="protein sequence ID" value="Pp3c14_14570V3.2"/>
    <property type="gene ID" value="Pp3c14_14570"/>
</dbReference>
<organism evidence="4">
    <name type="scientific">Physcomitrium patens</name>
    <name type="common">Spreading-leaved earth moss</name>
    <name type="synonym">Physcomitrella patens</name>
    <dbReference type="NCBI Taxonomy" id="3218"/>
    <lineage>
        <taxon>Eukaryota</taxon>
        <taxon>Viridiplantae</taxon>
        <taxon>Streptophyta</taxon>
        <taxon>Embryophyta</taxon>
        <taxon>Bryophyta</taxon>
        <taxon>Bryophytina</taxon>
        <taxon>Bryopsida</taxon>
        <taxon>Funariidae</taxon>
        <taxon>Funariales</taxon>
        <taxon>Funariaceae</taxon>
        <taxon>Physcomitrium</taxon>
    </lineage>
</organism>
<name>A0A2K1JHT6_PHYPA</name>
<evidence type="ECO:0000313" key="5">
    <source>
        <dbReference type="EnsemblPlants" id="Pp3c14_14570V3.1"/>
    </source>
</evidence>
<dbReference type="EMBL" id="ABEU02000014">
    <property type="protein sequence ID" value="PNR41120.1"/>
    <property type="molecule type" value="Genomic_DNA"/>
</dbReference>
<evidence type="ECO:0000313" key="4">
    <source>
        <dbReference type="EMBL" id="PNR41120.1"/>
    </source>
</evidence>
<dbReference type="STRING" id="3218.A0A2K1JHT6"/>
<feature type="compositionally biased region" description="Polar residues" evidence="2">
    <location>
        <begin position="240"/>
        <end position="249"/>
    </location>
</feature>
<feature type="compositionally biased region" description="Low complexity" evidence="2">
    <location>
        <begin position="221"/>
        <end position="239"/>
    </location>
</feature>
<protein>
    <recommendedName>
        <fullName evidence="3">At4g15545-like C-terminal domain-containing protein</fullName>
    </recommendedName>
</protein>
<feature type="compositionally biased region" description="Polar residues" evidence="2">
    <location>
        <begin position="187"/>
        <end position="220"/>
    </location>
</feature>
<dbReference type="Proteomes" id="UP000006727">
    <property type="component" value="Chromosome 14"/>
</dbReference>
<dbReference type="InterPro" id="IPR058936">
    <property type="entry name" value="At4g15545-like"/>
</dbReference>
<dbReference type="EnsemblPlants" id="Pp3c14_14570V3.1">
    <property type="protein sequence ID" value="Pp3c14_14570V3.1"/>
    <property type="gene ID" value="Pp3c14_14570"/>
</dbReference>
<sequence length="396" mass="44268">MGNGGEFELSQEVLAVLPSDPYEQLDVARRITAMAISTRMSKLESETGKLRQRLAEKEHVILGLQERVAEAQSTLQETNSKITQSMDEQAKLATEKNSLALQVKKLMRDVAKLETFKRTLMQSLQEEDDKHGGEGGNNRGEPQSLALYKATQAETLSKAQIFEDDGRYARASFSANPPQYHDDADSKSATPTSQSARNSPKQIIRGTSSARGTPSLTPRLTPTGSPKPQPKKGSPLPSSYTLDSQHIQIPTSQPTSRSSSPPSSGSGQSRTTRLDGKEFFRQARARLSYEQFSSFLANIKELNAHRQTREVKLSVYTLSDPLLKSIRHLMWLIYVDKSSWCSYEKLLRAARTYLCGVLYDTASESICCTHCRRLWRMLRISLAQRTGTCMLHSKEF</sequence>
<dbReference type="PaxDb" id="3218-PP1S460_21V6.2"/>
<proteinExistence type="predicted"/>
<reference evidence="4 6" key="1">
    <citation type="journal article" date="2008" name="Science">
        <title>The Physcomitrella genome reveals evolutionary insights into the conquest of land by plants.</title>
        <authorList>
            <person name="Rensing S."/>
            <person name="Lang D."/>
            <person name="Zimmer A."/>
            <person name="Terry A."/>
            <person name="Salamov A."/>
            <person name="Shapiro H."/>
            <person name="Nishiyama T."/>
            <person name="Perroud P.-F."/>
            <person name="Lindquist E."/>
            <person name="Kamisugi Y."/>
            <person name="Tanahashi T."/>
            <person name="Sakakibara K."/>
            <person name="Fujita T."/>
            <person name="Oishi K."/>
            <person name="Shin-I T."/>
            <person name="Kuroki Y."/>
            <person name="Toyoda A."/>
            <person name="Suzuki Y."/>
            <person name="Hashimoto A."/>
            <person name="Yamaguchi K."/>
            <person name="Sugano A."/>
            <person name="Kohara Y."/>
            <person name="Fujiyama A."/>
            <person name="Anterola A."/>
            <person name="Aoki S."/>
            <person name="Ashton N."/>
            <person name="Barbazuk W.B."/>
            <person name="Barker E."/>
            <person name="Bennetzen J."/>
            <person name="Bezanilla M."/>
            <person name="Blankenship R."/>
            <person name="Cho S.H."/>
            <person name="Dutcher S."/>
            <person name="Estelle M."/>
            <person name="Fawcett J.A."/>
            <person name="Gundlach H."/>
            <person name="Hanada K."/>
            <person name="Heyl A."/>
            <person name="Hicks K.A."/>
            <person name="Hugh J."/>
            <person name="Lohr M."/>
            <person name="Mayer K."/>
            <person name="Melkozernov A."/>
            <person name="Murata T."/>
            <person name="Nelson D."/>
            <person name="Pils B."/>
            <person name="Prigge M."/>
            <person name="Reiss B."/>
            <person name="Renner T."/>
            <person name="Rombauts S."/>
            <person name="Rushton P."/>
            <person name="Sanderfoot A."/>
            <person name="Schween G."/>
            <person name="Shiu S.-H."/>
            <person name="Stueber K."/>
            <person name="Theodoulou F.L."/>
            <person name="Tu H."/>
            <person name="Van de Peer Y."/>
            <person name="Verrier P.J."/>
            <person name="Waters E."/>
            <person name="Wood A."/>
            <person name="Yang L."/>
            <person name="Cove D."/>
            <person name="Cuming A."/>
            <person name="Hasebe M."/>
            <person name="Lucas S."/>
            <person name="Mishler D.B."/>
            <person name="Reski R."/>
            <person name="Grigoriev I."/>
            <person name="Quatrano R.S."/>
            <person name="Boore J.L."/>
        </authorList>
    </citation>
    <scope>NUCLEOTIDE SEQUENCE [LARGE SCALE GENOMIC DNA]</scope>
    <source>
        <strain evidence="5 6">cv. Gransden 2004</strain>
    </source>
</reference>
<evidence type="ECO:0000313" key="6">
    <source>
        <dbReference type="Proteomes" id="UP000006727"/>
    </source>
</evidence>
<evidence type="ECO:0000256" key="2">
    <source>
        <dbReference type="SAM" id="MobiDB-lite"/>
    </source>
</evidence>
<dbReference type="EnsemblPlants" id="Pp3c14_14570V3.2">
    <property type="protein sequence ID" value="Pp3c14_14570V3.2"/>
    <property type="gene ID" value="Pp3c14_14570"/>
</dbReference>
<dbReference type="AlphaFoldDB" id="A0A2K1JHT6"/>
<dbReference type="GO" id="GO:0010168">
    <property type="term" value="C:ER body"/>
    <property type="evidence" value="ECO:0000318"/>
    <property type="project" value="GO_Central"/>
</dbReference>
<dbReference type="PANTHER" id="PTHR47383:SF8">
    <property type="entry name" value="OS01G0768300 PROTEIN"/>
    <property type="match status" value="1"/>
</dbReference>
<dbReference type="FunCoup" id="A0A2K1JHT6">
    <property type="interactions" value="312"/>
</dbReference>
<keyword evidence="1" id="KW-0175">Coiled coil</keyword>